<name>A0A250XA74_9CHLO</name>
<feature type="region of interest" description="Disordered" evidence="1">
    <location>
        <begin position="531"/>
        <end position="653"/>
    </location>
</feature>
<gene>
    <name evidence="2" type="ORF">CEUSTIGMA_g7101.t1</name>
</gene>
<feature type="compositionally biased region" description="Polar residues" evidence="1">
    <location>
        <begin position="304"/>
        <end position="315"/>
    </location>
</feature>
<accession>A0A250XA74</accession>
<organism evidence="2 3">
    <name type="scientific">Chlamydomonas eustigma</name>
    <dbReference type="NCBI Taxonomy" id="1157962"/>
    <lineage>
        <taxon>Eukaryota</taxon>
        <taxon>Viridiplantae</taxon>
        <taxon>Chlorophyta</taxon>
        <taxon>core chlorophytes</taxon>
        <taxon>Chlorophyceae</taxon>
        <taxon>CS clade</taxon>
        <taxon>Chlamydomonadales</taxon>
        <taxon>Chlamydomonadaceae</taxon>
        <taxon>Chlamydomonas</taxon>
    </lineage>
</organism>
<dbReference type="EMBL" id="BEGY01000044">
    <property type="protein sequence ID" value="GAX79660.1"/>
    <property type="molecule type" value="Genomic_DNA"/>
</dbReference>
<reference evidence="2 3" key="1">
    <citation type="submission" date="2017-08" db="EMBL/GenBank/DDBJ databases">
        <title>Acidophilic green algal genome provides insights into adaptation to an acidic environment.</title>
        <authorList>
            <person name="Hirooka S."/>
            <person name="Hirose Y."/>
            <person name="Kanesaki Y."/>
            <person name="Higuchi S."/>
            <person name="Fujiwara T."/>
            <person name="Onuma R."/>
            <person name="Era A."/>
            <person name="Ohbayashi R."/>
            <person name="Uzuka A."/>
            <person name="Nozaki H."/>
            <person name="Yoshikawa H."/>
            <person name="Miyagishima S.Y."/>
        </authorList>
    </citation>
    <scope>NUCLEOTIDE SEQUENCE [LARGE SCALE GENOMIC DNA]</scope>
    <source>
        <strain evidence="2 3">NIES-2499</strain>
    </source>
</reference>
<dbReference type="OrthoDB" id="551993at2759"/>
<feature type="compositionally biased region" description="Acidic residues" evidence="1">
    <location>
        <begin position="634"/>
        <end position="651"/>
    </location>
</feature>
<dbReference type="STRING" id="1157962.A0A250XA74"/>
<dbReference type="Proteomes" id="UP000232323">
    <property type="component" value="Unassembled WGS sequence"/>
</dbReference>
<comment type="caution">
    <text evidence="2">The sequence shown here is derived from an EMBL/GenBank/DDBJ whole genome shotgun (WGS) entry which is preliminary data.</text>
</comment>
<dbReference type="AlphaFoldDB" id="A0A250XA74"/>
<feature type="compositionally biased region" description="Acidic residues" evidence="1">
    <location>
        <begin position="555"/>
        <end position="564"/>
    </location>
</feature>
<sequence>MLSTEKDFTADISSHLPPLTNRRPIRSPIIVVVDPPAPDSPTLKTNKLINVPPHSPSTQRVSNELELQNVTPTSPQNAKYQNTARLANMKRDQDSRKLTWMSFSEVAVPPALLFDSWWFEGGQRFTLRLVYNTSKKICFASMNVALNGEPCKHGMEAQAQVLMEPWDLHVGAEINILGRRVTLRKTGDTATLNWLDGQALVLMKEKDRLQHELEKYRPVNLHIAQFASPLLCETMQGVTHEQSPMGGRVNLRALRHHVRQLLATLRQYQCLLPSIKSAVTAGLLGEVKGPTNWEIIQPKRWGSGTLNGSMGSSSPAWEPSLSLASKSPQRRKSPDVNGGARSFKQLGMDLITSVPLAASAAGMTNRPVLAKPVVAAKNASESATNVASTSSKIAEEKPSPAATSPAPAAKAPVVAPVLSHATPVAHPLPLSPVAAGPSQAPPLSVPSDKSELVGESMTKYFEHVVLKHGGSMEYNPSYIKASTDLAQLSPSFEEMSEASIKAVDQMALEQSTAALSDDDPSQMTESVRYGELDAAVGMKDGEEEEGGMEIADGEREQEEEEEVDTAGGEQENVEAEEEQEEAYQEPGAEESAELGSIGAESRNEASPTVGDGEGDDEEGGAEEETLGMYKEGMNEGEDKEEASEGLPDEESTSAVLELSYVGDTRSAKAHSDAED</sequence>
<feature type="compositionally biased region" description="Polar residues" evidence="1">
    <location>
        <begin position="379"/>
        <end position="392"/>
    </location>
</feature>
<feature type="region of interest" description="Disordered" evidence="1">
    <location>
        <begin position="430"/>
        <end position="449"/>
    </location>
</feature>
<proteinExistence type="predicted"/>
<feature type="region of interest" description="Disordered" evidence="1">
    <location>
        <begin position="304"/>
        <end position="341"/>
    </location>
</feature>
<feature type="compositionally biased region" description="Acidic residues" evidence="1">
    <location>
        <begin position="612"/>
        <end position="625"/>
    </location>
</feature>
<evidence type="ECO:0000256" key="1">
    <source>
        <dbReference type="SAM" id="MobiDB-lite"/>
    </source>
</evidence>
<protein>
    <submittedName>
        <fullName evidence="2">Uncharacterized protein</fullName>
    </submittedName>
</protein>
<feature type="compositionally biased region" description="Acidic residues" evidence="1">
    <location>
        <begin position="571"/>
        <end position="592"/>
    </location>
</feature>
<evidence type="ECO:0000313" key="2">
    <source>
        <dbReference type="EMBL" id="GAX79660.1"/>
    </source>
</evidence>
<keyword evidence="3" id="KW-1185">Reference proteome</keyword>
<feature type="region of interest" description="Disordered" evidence="1">
    <location>
        <begin position="379"/>
        <end position="407"/>
    </location>
</feature>
<evidence type="ECO:0000313" key="3">
    <source>
        <dbReference type="Proteomes" id="UP000232323"/>
    </source>
</evidence>